<feature type="region of interest" description="Involved in endosomal membrane lysis" evidence="16">
    <location>
        <begin position="36"/>
        <end position="53"/>
    </location>
</feature>
<comment type="subcellular location">
    <molecule>Endosome lysis protein</molecule>
    <subcellularLocation>
        <location evidence="16">Virion</location>
    </subcellularLocation>
    <text evidence="16">Associates with the base of each peripentonal hexon on the capsid interior. Present in around 360 copies per virion.</text>
</comment>
<dbReference type="Proteomes" id="UP000162613">
    <property type="component" value="Segment"/>
</dbReference>
<keyword evidence="18" id="KW-1185">Reference proteome</keyword>
<gene>
    <name evidence="17" type="primary">14</name>
    <name evidence="16" type="synonym">L3</name>
</gene>
<feature type="short sequence motif" description="Nuclear export signal" evidence="16">
    <location>
        <begin position="254"/>
        <end position="265"/>
    </location>
</feature>
<dbReference type="GO" id="GO:0019028">
    <property type="term" value="C:viral capsid"/>
    <property type="evidence" value="ECO:0007669"/>
    <property type="project" value="UniProtKB-UniRule"/>
</dbReference>
<keyword evidence="2 16" id="KW-1048">Host nucleus</keyword>
<dbReference type="GO" id="GO:0043657">
    <property type="term" value="C:host cell"/>
    <property type="evidence" value="ECO:0007669"/>
    <property type="project" value="GOC"/>
</dbReference>
<keyword evidence="11 16" id="KW-1174">Viral penetration via lysis of host organellar membrane</keyword>
<dbReference type="OrthoDB" id="13512at10239"/>
<evidence type="ECO:0000256" key="15">
    <source>
        <dbReference type="ARBA" id="ARBA00023296"/>
    </source>
</evidence>
<feature type="short sequence motif" description="PPXY motif" evidence="16">
    <location>
        <begin position="153"/>
        <end position="156"/>
    </location>
</feature>
<feature type="short sequence motif" description="Nuclear localization signal" evidence="16">
    <location>
        <begin position="268"/>
        <end position="271"/>
    </location>
</feature>
<comment type="PTM">
    <text evidence="16">Protease cofactor: Contains the major nuclear import and export signals. Proteolytically removed during virion maturation. The processing of the C-terminus turns the precursor into a mature viral structural protein and abrogates its ability to promote hexon import and act as a potential chaperone protein.</text>
</comment>
<comment type="PTM">
    <text evidence="16">Ubiquitinated by Nedd4 following partial capsid disassembly; which might play a role in intracellular virus movement during entry.</text>
</comment>
<keyword evidence="4 16" id="KW-1162">Viral penetration into host cytoplasm</keyword>
<evidence type="ECO:0000256" key="13">
    <source>
        <dbReference type="ARBA" id="ARBA00023157"/>
    </source>
</evidence>
<comment type="domain">
    <text evidence="16">N-terminal amphipathic alpha-helix domain is essential for the membrane lytic activity.</text>
</comment>
<evidence type="ECO:0000256" key="4">
    <source>
        <dbReference type="ARBA" id="ARBA00022595"/>
    </source>
</evidence>
<feature type="site" description="Cleavage; by viral protease" evidence="16">
    <location>
        <begin position="262"/>
        <end position="263"/>
    </location>
</feature>
<evidence type="ECO:0000256" key="12">
    <source>
        <dbReference type="ARBA" id="ARBA00023120"/>
    </source>
</evidence>
<dbReference type="GO" id="GO:0075521">
    <property type="term" value="P:microtubule-dependent intracellular transport of viral material towards nucleus"/>
    <property type="evidence" value="ECO:0007669"/>
    <property type="project" value="UniProtKB-UniRule"/>
</dbReference>
<protein>
    <recommendedName>
        <fullName evidence="16">Pre-protein VI</fullName>
        <shortName evidence="16">pVI</shortName>
    </recommendedName>
    <component>
        <recommendedName>
            <fullName evidence="16">Endosome lysis protein</fullName>
        </recommendedName>
    </component>
    <component>
        <recommendedName>
            <fullName evidence="16">Protease cofactor</fullName>
        </recommendedName>
        <alternativeName>
            <fullName evidence="16">pVI-C</fullName>
        </alternativeName>
    </component>
</protein>
<evidence type="ECO:0000256" key="11">
    <source>
        <dbReference type="ARBA" id="ARBA00023099"/>
    </source>
</evidence>
<comment type="domain">
    <text evidence="16">Late-budding domains (L domains) are short sequence motifs essential for viral particle release. They can occur individually or in close proximity within structural proteins. They interacts with sorting cellular proteins of the multivesicular body (MVB) pathway. Most of these proteins are class E vacuolar protein sorting factors belonging to ESCRT-I, ESCRT-II or ESCRT-III complexes. Minor capsid protein 6 contains one L domain: a PPXY motif which binds to the WW domains of HECT (homologous to E6-AP C-terminus) E3 ubiquitin ligases, like NEDD4. In adenoviruses, this motif seems to play a role in microtubule-dependent intracellular trafficking toward the nucleus during virus entry into host cell and in suppression of DAXX-mediated repression of the immediate early E1A promoter.</text>
</comment>
<evidence type="ECO:0000256" key="3">
    <source>
        <dbReference type="ARBA" id="ARBA00022581"/>
    </source>
</evidence>
<evidence type="ECO:0000256" key="5">
    <source>
        <dbReference type="ARBA" id="ARBA00022612"/>
    </source>
</evidence>
<feature type="propeptide" id="PRO_5011801036" evidence="16">
    <location>
        <begin position="1"/>
        <end position="33"/>
    </location>
</feature>
<dbReference type="GO" id="GO:0039664">
    <property type="term" value="P:lysis of host organelle involved in viral entry into host cell"/>
    <property type="evidence" value="ECO:0007669"/>
    <property type="project" value="UniProtKB-UniRule"/>
</dbReference>
<evidence type="ECO:0000256" key="2">
    <source>
        <dbReference type="ARBA" id="ARBA00022562"/>
    </source>
</evidence>
<dbReference type="Pfam" id="PF02993">
    <property type="entry name" value="MCPVI"/>
    <property type="match status" value="1"/>
</dbReference>
<comment type="similarity">
    <text evidence="16">Belongs to the adenoviridae protein VI family.</text>
</comment>
<keyword evidence="8 16" id="KW-0426">Late protein</keyword>
<evidence type="ECO:0000256" key="6">
    <source>
        <dbReference type="ARBA" id="ARBA00022843"/>
    </source>
</evidence>
<dbReference type="GO" id="GO:0046729">
    <property type="term" value="C:viral procapsid"/>
    <property type="evidence" value="ECO:0007669"/>
    <property type="project" value="UniProtKB-UniRule"/>
</dbReference>
<comment type="function">
    <text evidence="16">Endosome lysis protein: Structural component of the virion that provides increased stability to the particle shell through its interaction with the core-capsid bridging protein and the hexon-linking protein VIII. Fibers shedding during virus entry into host cell allows the endosome lysis protein to be exposed as a membrane-lytic peptide. Exhibits pH-independent membrane fragmentation activity and probably mediates viral rapid escape from host endosome via organellar membrane lysis. It is not clear if it then remains partially associated with the capsid and involved in the intracellular microtubule-dependent transport of capsid to the nucleus, or if it is lost during endosomal penetration.</text>
</comment>
<comment type="function">
    <text evidence="16">Pre-protein VI: During virus assembly, promotes hexon trimers nuclear import through nuclear pore complexes via an importin alpha/beta-dependent mechanism. By analogy to herpesviruses capsid assembly, might act as a chaperone to promote the formation of the icosahedral capsid.</text>
</comment>
<keyword evidence="13 16" id="KW-1015">Disulfide bond</keyword>
<accession>A0A0K0MGC7</accession>
<proteinExistence type="evidence at transcript level"/>
<comment type="miscellaneous">
    <text evidence="16">All late proteins expressed from the major late promoter are produced by alternative splicing and alternative polyadenylation of the same gene giving rise to non-overlapping ORFs. A leader sequence is present in the N-terminus of all these mRNAs and is recognized by the viral shutoff protein to provide expression although conventional translation via ribosome scanning from the cap has been shut off in the host cell.</text>
</comment>
<feature type="region of interest" description="Amphipathic alpha-helix essential for membrane lytic activity" evidence="16">
    <location>
        <begin position="34"/>
        <end position="54"/>
    </location>
</feature>
<dbReference type="InterPro" id="IPR004243">
    <property type="entry name" value="McpVI"/>
</dbReference>
<evidence type="ECO:0000313" key="18">
    <source>
        <dbReference type="Proteomes" id="UP000162613"/>
    </source>
</evidence>
<keyword evidence="14 16" id="KW-1035">Host cytoplasm</keyword>
<dbReference type="HAMAP" id="MF_04048">
    <property type="entry name" value="ADV_CAP6"/>
    <property type="match status" value="1"/>
</dbReference>
<keyword evidence="3 16" id="KW-0945">Host-virus interaction</keyword>
<keyword evidence="16" id="KW-0597">Phosphoprotein</keyword>
<keyword evidence="9 16" id="KW-0118">Viral capsid assembly</keyword>
<reference evidence="17 18" key="1">
    <citation type="journal article" date="2015" name="Virology">
        <title>Characterization of a novel adenovirus isolated from a skunk.</title>
        <authorList>
            <person name="Kozak R.A."/>
            <person name="Ackford J.G."/>
            <person name="Slaine P."/>
            <person name="Li A."/>
            <person name="Carman S."/>
            <person name="Campbell D."/>
            <person name="Welch M.K."/>
            <person name="Kropinski A.M."/>
            <person name="Nagy E."/>
        </authorList>
    </citation>
    <scope>NUCLEOTIDE SEQUENCE [LARGE SCALE GENOMIC DNA]</scope>
    <source>
        <strain evidence="17">SkAdV-PB1</strain>
    </source>
</reference>
<feature type="site" description="Cleavage; by viral protease" evidence="16">
    <location>
        <begin position="33"/>
        <end position="34"/>
    </location>
</feature>
<feature type="region of interest" description="Binds to importin alpha/beta, involved in hexon nuclear import" evidence="16">
    <location>
        <begin position="263"/>
        <end position="273"/>
    </location>
</feature>
<feature type="region of interest" description="Interaction with hexon protein" evidence="16">
    <location>
        <begin position="48"/>
        <end position="74"/>
    </location>
</feature>
<evidence type="ECO:0000256" key="16">
    <source>
        <dbReference type="HAMAP-Rule" id="MF_04048"/>
    </source>
</evidence>
<evidence type="ECO:0000256" key="9">
    <source>
        <dbReference type="ARBA" id="ARBA00022950"/>
    </source>
</evidence>
<keyword evidence="10 16" id="KW-1177">Microtubular inwards viral transport</keyword>
<keyword evidence="5 16" id="KW-1188">Viral release from host cell</keyword>
<feature type="chain" id="PRO_5023308697" description="Protease cofactor" evidence="16">
    <location>
        <begin position="263"/>
        <end position="273"/>
    </location>
</feature>
<evidence type="ECO:0000256" key="10">
    <source>
        <dbReference type="ARBA" id="ARBA00022952"/>
    </source>
</evidence>
<dbReference type="GO" id="GO:0042025">
    <property type="term" value="C:host cell nucleus"/>
    <property type="evidence" value="ECO:0007669"/>
    <property type="project" value="UniProtKB-SubCell"/>
</dbReference>
<comment type="subunit">
    <molecule>Pre-protein VI</molecule>
    <text evidence="16">Interacts with hexon protein; this interaction allows nuclear import of hexon trimers and possibly pre-capsid assembly. Interacts (via C-terminal NLS) with importin alpha/beta.</text>
</comment>
<dbReference type="KEGG" id="vg:25396031"/>
<comment type="caution">
    <text evidence="16">Lacks conserved residue(s) required for the propagation of feature annotation.</text>
</comment>
<comment type="induction">
    <text evidence="16">Expressed in the late phase of the viral replicative cycle.</text>
</comment>
<evidence type="ECO:0000256" key="8">
    <source>
        <dbReference type="ARBA" id="ARBA00022921"/>
    </source>
</evidence>
<keyword evidence="6 16" id="KW-0832">Ubl conjugation</keyword>
<organism evidence="17 18">
    <name type="scientific">Skunk adenovirus 1</name>
    <dbReference type="NCBI Taxonomy" id="2698728"/>
    <lineage>
        <taxon>Viruses</taxon>
        <taxon>Varidnaviria</taxon>
        <taxon>Bamfordvirae</taxon>
        <taxon>Preplasmiviricota</taxon>
        <taxon>Polisuviricotina</taxon>
        <taxon>Pharingeaviricetes</taxon>
        <taxon>Rowavirales</taxon>
        <taxon>Adenoviridae</taxon>
        <taxon>Mastadenovirus</taxon>
        <taxon>Mastadenovirus trianonense</taxon>
        <taxon>Skunk mastadenovirus A</taxon>
    </lineage>
</organism>
<keyword evidence="1 16" id="KW-0167">Capsid protein</keyword>
<feature type="short sequence motif" description="Nuclear export signal" evidence="16">
    <location>
        <begin position="67"/>
        <end position="76"/>
    </location>
</feature>
<evidence type="ECO:0000256" key="14">
    <source>
        <dbReference type="ARBA" id="ARBA00023200"/>
    </source>
</evidence>
<feature type="chain" id="PRO_5023308696" description="Pre-protein VI" evidence="16">
    <location>
        <begin position="1"/>
        <end position="273"/>
    </location>
</feature>
<feature type="modified residue" description="Phosphoserine; by host" evidence="16">
    <location>
        <position position="127"/>
    </location>
</feature>
<feature type="region of interest" description="Interaction with hexon protein" evidence="16">
    <location>
        <begin position="256"/>
        <end position="262"/>
    </location>
</feature>
<dbReference type="RefSeq" id="YP_009162596.1">
    <property type="nucleotide sequence ID" value="NC_027708.1"/>
</dbReference>
<comment type="function">
    <text evidence="16">Protease cofactor: Cofactor that activates the viral protease. Binds to viral protease in a 1:1 ratio.</text>
</comment>
<evidence type="ECO:0000313" key="17">
    <source>
        <dbReference type="EMBL" id="AKC34850.1"/>
    </source>
</evidence>
<comment type="subunit">
    <molecule>Protease cofactor</molecule>
    <text evidence="16">Heterodimer with the viral protease; disulfide-linked. Interacts with the viral protease.</text>
</comment>
<name>A0A0K0MGC7_9ADEN</name>
<dbReference type="GO" id="GO:0019076">
    <property type="term" value="P:viral release from host cell"/>
    <property type="evidence" value="ECO:0007669"/>
    <property type="project" value="UniProtKB-UniRule"/>
</dbReference>
<evidence type="ECO:0000256" key="1">
    <source>
        <dbReference type="ARBA" id="ARBA00022561"/>
    </source>
</evidence>
<keyword evidence="7 16" id="KW-0946">Virion</keyword>
<comment type="subcellular location">
    <molecule>Pre-protein VI</molecule>
    <subcellularLocation>
        <location evidence="16">Host nucleus</location>
    </subcellularLocation>
    <subcellularLocation>
        <location evidence="16">Host cytoplasm</location>
    </subcellularLocation>
    <text evidence="16">Shuttles between host cytoplasm and nucleus.</text>
</comment>
<dbReference type="GO" id="GO:0030430">
    <property type="term" value="C:host cell cytoplasm"/>
    <property type="evidence" value="ECO:0007669"/>
    <property type="project" value="UniProtKB-SubCell"/>
</dbReference>
<evidence type="ECO:0000256" key="7">
    <source>
        <dbReference type="ARBA" id="ARBA00022844"/>
    </source>
</evidence>
<sequence>MDAVNFSVLAPRFGAHPMMNSWSGIGTSGMNGGAFNWGGLWSGIKNFGSSVKSWGSKAWNSQTGKLLRQKLNDTKVREKLVEGINTGVHGALDIANQEIARQIEKRLERHEPLEEEVEEEVIEKTASAPPLVIETGKKRPRDEEVFITTTNEPPSYEEAIKDMAVPAVPLRPMTRPHPSLARPVVVDTPTTLDLKPIDEAPPAYTPAVAPAPVMKVPSASAPVVAVTPPVVSAPAAAVPSLGPVAVARSRGWQNTLANIVGVGLRGVKRRRCY</sequence>
<dbReference type="GeneID" id="25396031"/>
<feature type="disulfide bond" description="Interchain (with Adenovirus protease)" evidence="16">
    <location>
        <position position="272"/>
    </location>
</feature>
<comment type="subunit">
    <molecule>Endosome lysis protein</molecule>
    <text evidence="16">Interacts (via PPxY motif) with host NEDD4 ubiquitine ligase; this interaction might play a role in virus intracellular transport during entry. Part of a complex composed of the core-capsid bridging protein, the endosome lysis protein VI and the hexon-linking protein VIII; these interactions bridge the virus core to the capsid. Interacts with peripentonal hexons; this interaction stabilizes the capsid by gluing two peripentonal hexons together and joining them with an adjacent group-of-nine hexon.</text>
</comment>
<feature type="modified residue" description="Phosphothreonine; by host" evidence="16">
    <location>
        <position position="148"/>
    </location>
</feature>
<keyword evidence="15 16" id="KW-1160">Virus entry into host cell</keyword>
<keyword evidence="12 16" id="KW-1176">Cytoplasmic inwards viral transport</keyword>
<dbReference type="EMBL" id="KP238322">
    <property type="protein sequence ID" value="AKC34850.1"/>
    <property type="molecule type" value="Genomic_DNA"/>
</dbReference>